<dbReference type="Proteomes" id="UP000230233">
    <property type="component" value="Chromosome I"/>
</dbReference>
<evidence type="ECO:0000313" key="2">
    <source>
        <dbReference type="EMBL" id="PIC54870.1"/>
    </source>
</evidence>
<keyword evidence="3" id="KW-1185">Reference proteome</keyword>
<accession>A0A2G5VT80</accession>
<name>A0A2G5VT80_9PELO</name>
<organism evidence="2 3">
    <name type="scientific">Caenorhabditis nigoni</name>
    <dbReference type="NCBI Taxonomy" id="1611254"/>
    <lineage>
        <taxon>Eukaryota</taxon>
        <taxon>Metazoa</taxon>
        <taxon>Ecdysozoa</taxon>
        <taxon>Nematoda</taxon>
        <taxon>Chromadorea</taxon>
        <taxon>Rhabditida</taxon>
        <taxon>Rhabditina</taxon>
        <taxon>Rhabditomorpha</taxon>
        <taxon>Rhabditoidea</taxon>
        <taxon>Rhabditidae</taxon>
        <taxon>Peloderinae</taxon>
        <taxon>Caenorhabditis</taxon>
    </lineage>
</organism>
<evidence type="ECO:0000256" key="1">
    <source>
        <dbReference type="SAM" id="MobiDB-lite"/>
    </source>
</evidence>
<protein>
    <submittedName>
        <fullName evidence="2">Uncharacterized protein</fullName>
    </submittedName>
</protein>
<dbReference type="AlphaFoldDB" id="A0A2G5VT80"/>
<feature type="region of interest" description="Disordered" evidence="1">
    <location>
        <begin position="36"/>
        <end position="55"/>
    </location>
</feature>
<proteinExistence type="predicted"/>
<reference evidence="3" key="1">
    <citation type="submission" date="2017-10" db="EMBL/GenBank/DDBJ databases">
        <title>Rapid genome shrinkage in a self-fertile nematode reveals novel sperm competition proteins.</title>
        <authorList>
            <person name="Yin D."/>
            <person name="Schwarz E.M."/>
            <person name="Thomas C.G."/>
            <person name="Felde R.L."/>
            <person name="Korf I.F."/>
            <person name="Cutter A.D."/>
            <person name="Schartner C.M."/>
            <person name="Ralston E.J."/>
            <person name="Meyer B.J."/>
            <person name="Haag E.S."/>
        </authorList>
    </citation>
    <scope>NUCLEOTIDE SEQUENCE [LARGE SCALE GENOMIC DNA]</scope>
    <source>
        <strain evidence="3">JU1422</strain>
    </source>
</reference>
<sequence>MMTMLPMGEDETKMKIREDWNRRRWVVENNCESAKTKRNETKMKKETRGRNEEKTKRATLISIHILFFSIKDLGKSRYENPDIEEHQKTFRLLDTVYLKLVRFSSSEDVTKALEAICQNSTVGRF</sequence>
<comment type="caution">
    <text evidence="2">The sequence shown here is derived from an EMBL/GenBank/DDBJ whole genome shotgun (WGS) entry which is preliminary data.</text>
</comment>
<evidence type="ECO:0000313" key="3">
    <source>
        <dbReference type="Proteomes" id="UP000230233"/>
    </source>
</evidence>
<gene>
    <name evidence="2" type="primary">Cnig_chr_I.g3945</name>
    <name evidence="2" type="ORF">B9Z55_003945</name>
</gene>
<dbReference type="EMBL" id="PDUG01000001">
    <property type="protein sequence ID" value="PIC54870.1"/>
    <property type="molecule type" value="Genomic_DNA"/>
</dbReference>